<dbReference type="InterPro" id="IPR011004">
    <property type="entry name" value="Trimer_LpxA-like_sf"/>
</dbReference>
<organism evidence="4 5">
    <name type="scientific">Desulfoferula mesophila</name>
    <dbReference type="NCBI Taxonomy" id="3058419"/>
    <lineage>
        <taxon>Bacteria</taxon>
        <taxon>Pseudomonadati</taxon>
        <taxon>Thermodesulfobacteriota</taxon>
        <taxon>Desulfarculia</taxon>
        <taxon>Desulfarculales</taxon>
        <taxon>Desulfarculaceae</taxon>
        <taxon>Desulfoferula</taxon>
    </lineage>
</organism>
<dbReference type="GO" id="GO:0016746">
    <property type="term" value="F:acyltransferase activity"/>
    <property type="evidence" value="ECO:0007669"/>
    <property type="project" value="UniProtKB-KW"/>
</dbReference>
<dbReference type="AlphaFoldDB" id="A0AAU9EG07"/>
<reference evidence="5" key="1">
    <citation type="journal article" date="2023" name="Arch. Microbiol.">
        <title>Desulfoferula mesophilus gen. nov. sp. nov., a mesophilic sulfate-reducing bacterium isolated from a brackish lake sediment.</title>
        <authorList>
            <person name="Watanabe T."/>
            <person name="Yabe T."/>
            <person name="Tsuji J.M."/>
            <person name="Fukui M."/>
        </authorList>
    </citation>
    <scope>NUCLEOTIDE SEQUENCE [LARGE SCALE GENOMIC DNA]</scope>
    <source>
        <strain evidence="5">12FAK</strain>
    </source>
</reference>
<keyword evidence="5" id="KW-1185">Reference proteome</keyword>
<dbReference type="GO" id="GO:0016779">
    <property type="term" value="F:nucleotidyltransferase activity"/>
    <property type="evidence" value="ECO:0007669"/>
    <property type="project" value="UniProtKB-ARBA"/>
</dbReference>
<dbReference type="PANTHER" id="PTHR43584:SF8">
    <property type="entry name" value="N-ACETYLMURAMATE ALPHA-1-PHOSPHATE URIDYLYLTRANSFERASE"/>
    <property type="match status" value="1"/>
</dbReference>
<dbReference type="SUPFAM" id="SSF51161">
    <property type="entry name" value="Trimeric LpxA-like enzymes"/>
    <property type="match status" value="1"/>
</dbReference>
<sequence>MVSPSDLFDLEEATFKELFKGVDLVWDVLDRIKSFTADLVDYAGHTGALLRGGGEVLPRTVVLHRGRVFDCDYKLLGGDPTKGEMRVFLNGQEVTDAAVVYAGAVFLDDQVHIAPGAVVEPGALFKGPTYIGPGTEVRQGAYLRGSCLVGVGCVVGHTTEMKSSIMMDGAKAGHFAYLGDSILGRNVNLGAGTKLANLKILERPYHLKAGDSVYHVARRKFGAIMGDGAQTGCNSVTNPGTVLGRGSLVAPCTSVPAGYYKPKSVIR</sequence>
<keyword evidence="2" id="KW-0012">Acyltransferase</keyword>
<evidence type="ECO:0000313" key="5">
    <source>
        <dbReference type="Proteomes" id="UP001366166"/>
    </source>
</evidence>
<dbReference type="KEGG" id="dmp:FAK_28010"/>
<dbReference type="RefSeq" id="WP_338600581.1">
    <property type="nucleotide sequence ID" value="NZ_AP028679.1"/>
</dbReference>
<protein>
    <recommendedName>
        <fullName evidence="3">Mannose-1-phosphate guanyltransferase C-terminal domain-containing protein</fullName>
    </recommendedName>
</protein>
<dbReference type="InterPro" id="IPR050065">
    <property type="entry name" value="GlmU-like"/>
</dbReference>
<dbReference type="InterPro" id="IPR056729">
    <property type="entry name" value="GMPPB_C"/>
</dbReference>
<proteinExistence type="predicted"/>
<feature type="domain" description="Mannose-1-phosphate guanyltransferase C-terminal" evidence="3">
    <location>
        <begin position="126"/>
        <end position="202"/>
    </location>
</feature>
<name>A0AAU9EG07_9BACT</name>
<evidence type="ECO:0000313" key="4">
    <source>
        <dbReference type="EMBL" id="BEQ15735.1"/>
    </source>
</evidence>
<dbReference type="Gene3D" id="2.160.10.10">
    <property type="entry name" value="Hexapeptide repeat proteins"/>
    <property type="match status" value="1"/>
</dbReference>
<dbReference type="Pfam" id="PF25087">
    <property type="entry name" value="GMPPB_C"/>
    <property type="match status" value="1"/>
</dbReference>
<evidence type="ECO:0000256" key="1">
    <source>
        <dbReference type="ARBA" id="ARBA00022679"/>
    </source>
</evidence>
<gene>
    <name evidence="4" type="ORF">FAK_28010</name>
</gene>
<evidence type="ECO:0000259" key="3">
    <source>
        <dbReference type="Pfam" id="PF25087"/>
    </source>
</evidence>
<keyword evidence="1" id="KW-0808">Transferase</keyword>
<dbReference type="PANTHER" id="PTHR43584">
    <property type="entry name" value="NUCLEOTIDYL TRANSFERASE"/>
    <property type="match status" value="1"/>
</dbReference>
<evidence type="ECO:0000256" key="2">
    <source>
        <dbReference type="ARBA" id="ARBA00023315"/>
    </source>
</evidence>
<accession>A0AAU9EG07</accession>
<dbReference type="EMBL" id="AP028679">
    <property type="protein sequence ID" value="BEQ15735.1"/>
    <property type="molecule type" value="Genomic_DNA"/>
</dbReference>
<dbReference type="Proteomes" id="UP001366166">
    <property type="component" value="Chromosome"/>
</dbReference>